<reference evidence="1 2" key="1">
    <citation type="journal article" date="2019" name="Nat. Ecol. Evol.">
        <title>Megaphylogeny resolves global patterns of mushroom evolution.</title>
        <authorList>
            <person name="Varga T."/>
            <person name="Krizsan K."/>
            <person name="Foldi C."/>
            <person name="Dima B."/>
            <person name="Sanchez-Garcia M."/>
            <person name="Sanchez-Ramirez S."/>
            <person name="Szollosi G.J."/>
            <person name="Szarkandi J.G."/>
            <person name="Papp V."/>
            <person name="Albert L."/>
            <person name="Andreopoulos W."/>
            <person name="Angelini C."/>
            <person name="Antonin V."/>
            <person name="Barry K.W."/>
            <person name="Bougher N.L."/>
            <person name="Buchanan P."/>
            <person name="Buyck B."/>
            <person name="Bense V."/>
            <person name="Catcheside P."/>
            <person name="Chovatia M."/>
            <person name="Cooper J."/>
            <person name="Damon W."/>
            <person name="Desjardin D."/>
            <person name="Finy P."/>
            <person name="Geml J."/>
            <person name="Haridas S."/>
            <person name="Hughes K."/>
            <person name="Justo A."/>
            <person name="Karasinski D."/>
            <person name="Kautmanova I."/>
            <person name="Kiss B."/>
            <person name="Kocsube S."/>
            <person name="Kotiranta H."/>
            <person name="LaButti K.M."/>
            <person name="Lechner B.E."/>
            <person name="Liimatainen K."/>
            <person name="Lipzen A."/>
            <person name="Lukacs Z."/>
            <person name="Mihaltcheva S."/>
            <person name="Morgado L.N."/>
            <person name="Niskanen T."/>
            <person name="Noordeloos M.E."/>
            <person name="Ohm R.A."/>
            <person name="Ortiz-Santana B."/>
            <person name="Ovrebo C."/>
            <person name="Racz N."/>
            <person name="Riley R."/>
            <person name="Savchenko A."/>
            <person name="Shiryaev A."/>
            <person name="Soop K."/>
            <person name="Spirin V."/>
            <person name="Szebenyi C."/>
            <person name="Tomsovsky M."/>
            <person name="Tulloss R.E."/>
            <person name="Uehling J."/>
            <person name="Grigoriev I.V."/>
            <person name="Vagvolgyi C."/>
            <person name="Papp T."/>
            <person name="Martin F.M."/>
            <person name="Miettinen O."/>
            <person name="Hibbett D.S."/>
            <person name="Nagy L.G."/>
        </authorList>
    </citation>
    <scope>NUCLEOTIDE SEQUENCE [LARGE SCALE GENOMIC DNA]</scope>
    <source>
        <strain evidence="1 2">FP101781</strain>
    </source>
</reference>
<dbReference type="Proteomes" id="UP000298030">
    <property type="component" value="Unassembled WGS sequence"/>
</dbReference>
<proteinExistence type="predicted"/>
<evidence type="ECO:0000313" key="1">
    <source>
        <dbReference type="EMBL" id="TEB18791.1"/>
    </source>
</evidence>
<keyword evidence="2" id="KW-1185">Reference proteome</keyword>
<dbReference type="AlphaFoldDB" id="A0A4Y7SBA9"/>
<comment type="caution">
    <text evidence="1">The sequence shown here is derived from an EMBL/GenBank/DDBJ whole genome shotgun (WGS) entry which is preliminary data.</text>
</comment>
<evidence type="ECO:0000313" key="2">
    <source>
        <dbReference type="Proteomes" id="UP000298030"/>
    </source>
</evidence>
<dbReference type="EMBL" id="QPFP01000228">
    <property type="protein sequence ID" value="TEB18791.1"/>
    <property type="molecule type" value="Genomic_DNA"/>
</dbReference>
<name>A0A4Y7SBA9_COPMI</name>
<sequence length="155" mass="17698">MFCEALCDDCSSKKGGRTTVNMIVTGQVLCDICFHNHFAPLNEIPGTSDERIRNLLEEWPPPVPRAGSIWSRSHHISSTVRFVEECQAIIALGNGEQALRDLGQQWSSKTNQRIDEHVACHRFLEYRKEVDEELMKTLESQYVSSKNELFHADHV</sequence>
<accession>A0A4Y7SBA9</accession>
<protein>
    <submittedName>
        <fullName evidence="1">Uncharacterized protein</fullName>
    </submittedName>
</protein>
<gene>
    <name evidence="1" type="ORF">FA13DRAFT_1781090</name>
</gene>
<organism evidence="1 2">
    <name type="scientific">Coprinellus micaceus</name>
    <name type="common">Glistening ink-cap mushroom</name>
    <name type="synonym">Coprinus micaceus</name>
    <dbReference type="NCBI Taxonomy" id="71717"/>
    <lineage>
        <taxon>Eukaryota</taxon>
        <taxon>Fungi</taxon>
        <taxon>Dikarya</taxon>
        <taxon>Basidiomycota</taxon>
        <taxon>Agaricomycotina</taxon>
        <taxon>Agaricomycetes</taxon>
        <taxon>Agaricomycetidae</taxon>
        <taxon>Agaricales</taxon>
        <taxon>Agaricineae</taxon>
        <taxon>Psathyrellaceae</taxon>
        <taxon>Coprinellus</taxon>
    </lineage>
</organism>